<feature type="transmembrane region" description="Helical" evidence="7">
    <location>
        <begin position="441"/>
        <end position="457"/>
    </location>
</feature>
<dbReference type="PANTHER" id="PTHR42948:SF1">
    <property type="entry name" value="TRANSPORTER"/>
    <property type="match status" value="1"/>
</dbReference>
<feature type="transmembrane region" description="Helical" evidence="7">
    <location>
        <begin position="392"/>
        <end position="420"/>
    </location>
</feature>
<dbReference type="Pfam" id="PF00209">
    <property type="entry name" value="SNF"/>
    <property type="match status" value="2"/>
</dbReference>
<dbReference type="PANTHER" id="PTHR42948">
    <property type="entry name" value="TRANSPORTER"/>
    <property type="match status" value="1"/>
</dbReference>
<dbReference type="InterPro" id="IPR000175">
    <property type="entry name" value="Na/ntran_symport"/>
</dbReference>
<comment type="caution">
    <text evidence="8">The sequence shown here is derived from an EMBL/GenBank/DDBJ whole genome shotgun (WGS) entry which is preliminary data.</text>
</comment>
<sequence length="458" mass="48646">MSKGAPINAVAAQRWSSRLTFVLAAAGAAVGLGNLWRFPFVAADNGGGAFVVIYLLAVAGIGFPIMLAELAIGRHGRSNAELSIARVIGEAGANKAWRIIGALSIFIPFIGIGYYSVVAGWVVDYLLSFIASGGFGYDNPAQYQQRFDDLMASPARLLGLHFLFMLAVTYVVSFNIRSGIERVAKIMMPALFILLIGLVLYGFLEGDFQKGAQFLLAPDFSKLTGESVLAAVGQAFFSLAVGIGALMTFGAYLDEKANLPLAAAQICIADTAVAILAGLAIFPIVFSFGLETAGGEGLVFVALPTAFDQMTGGYFVGSAFFILLFFAAFTTGIATLEPVVSWLEGRGLTRRKGAVLAGFAAWLVGAAAALSFNDWAGVYLLSFLPGWETRTIFSILDYSISNLLLPINGLLIALFVGWALPRSLIGADLARSKHLIALWRFFLRIIAPIAILAILILG</sequence>
<proteinExistence type="inferred from homology"/>
<dbReference type="InterPro" id="IPR047218">
    <property type="entry name" value="YocR/YhdH-like"/>
</dbReference>
<comment type="similarity">
    <text evidence="6">Belongs to the sodium:neurotransmitter symporter (SNF) (TC 2.A.22) family.</text>
</comment>
<evidence type="ECO:0000256" key="6">
    <source>
        <dbReference type="RuleBase" id="RU003732"/>
    </source>
</evidence>
<reference evidence="8 9" key="1">
    <citation type="submission" date="2019-09" db="EMBL/GenBank/DDBJ databases">
        <title>NBRP : Genome information of microbial organism related human and environment.</title>
        <authorList>
            <person name="Hattori M."/>
            <person name="Oshima K."/>
            <person name="Inaba H."/>
            <person name="Suda W."/>
            <person name="Sakamoto M."/>
            <person name="Iino T."/>
            <person name="Kitahara M."/>
            <person name="Oshida Y."/>
            <person name="Iida T."/>
            <person name="Kudo T."/>
            <person name="Itoh T."/>
            <person name="Ohkuma M."/>
        </authorList>
    </citation>
    <scope>NUCLEOTIDE SEQUENCE [LARGE SCALE GENOMIC DNA]</scope>
    <source>
        <strain evidence="8 9">Mie-1</strain>
    </source>
</reference>
<dbReference type="RefSeq" id="WP_150002080.1">
    <property type="nucleotide sequence ID" value="NZ_BKCM01000005.1"/>
</dbReference>
<dbReference type="GO" id="GO:0015293">
    <property type="term" value="F:symporter activity"/>
    <property type="evidence" value="ECO:0007669"/>
    <property type="project" value="UniProtKB-KW"/>
</dbReference>
<dbReference type="Proteomes" id="UP000325187">
    <property type="component" value="Unassembled WGS sequence"/>
</dbReference>
<gene>
    <name evidence="8" type="ORF">JCM17845_11550</name>
</gene>
<dbReference type="PROSITE" id="PS00610">
    <property type="entry name" value="NA_NEUROTRAN_SYMP_1"/>
    <property type="match status" value="1"/>
</dbReference>
<feature type="transmembrane region" description="Helical" evidence="7">
    <location>
        <begin position="21"/>
        <end position="39"/>
    </location>
</feature>
<keyword evidence="6" id="KW-0769">Symport</keyword>
<organism evidence="8 9">
    <name type="scientific">Iodidimonas gelatinilytica</name>
    <dbReference type="NCBI Taxonomy" id="1236966"/>
    <lineage>
        <taxon>Bacteria</taxon>
        <taxon>Pseudomonadati</taxon>
        <taxon>Pseudomonadota</taxon>
        <taxon>Alphaproteobacteria</taxon>
        <taxon>Iodidimonadales</taxon>
        <taxon>Iodidimonadaceae</taxon>
        <taxon>Iodidimonas</taxon>
    </lineage>
</organism>
<evidence type="ECO:0000256" key="3">
    <source>
        <dbReference type="ARBA" id="ARBA00022692"/>
    </source>
</evidence>
<feature type="transmembrane region" description="Helical" evidence="7">
    <location>
        <begin position="261"/>
        <end position="286"/>
    </location>
</feature>
<comment type="subcellular location">
    <subcellularLocation>
        <location evidence="1">Membrane</location>
        <topology evidence="1">Multi-pass membrane protein</topology>
    </subcellularLocation>
</comment>
<dbReference type="EMBL" id="BKCM01000005">
    <property type="protein sequence ID" value="GER00532.1"/>
    <property type="molecule type" value="Genomic_DNA"/>
</dbReference>
<feature type="transmembrane region" description="Helical" evidence="7">
    <location>
        <begin position="51"/>
        <end position="72"/>
    </location>
</feature>
<evidence type="ECO:0000256" key="7">
    <source>
        <dbReference type="SAM" id="Phobius"/>
    </source>
</evidence>
<evidence type="ECO:0000256" key="2">
    <source>
        <dbReference type="ARBA" id="ARBA00022448"/>
    </source>
</evidence>
<dbReference type="InterPro" id="IPR037272">
    <property type="entry name" value="SNS_sf"/>
</dbReference>
<name>A0A5A7MX61_9PROT</name>
<feature type="transmembrane region" description="Helical" evidence="7">
    <location>
        <begin position="96"/>
        <end position="117"/>
    </location>
</feature>
<dbReference type="PRINTS" id="PR00176">
    <property type="entry name" value="NANEUSMPORT"/>
</dbReference>
<keyword evidence="3 6" id="KW-0812">Transmembrane</keyword>
<feature type="transmembrane region" description="Helical" evidence="7">
    <location>
        <begin position="155"/>
        <end position="174"/>
    </location>
</feature>
<feature type="transmembrane region" description="Helical" evidence="7">
    <location>
        <begin position="313"/>
        <end position="334"/>
    </location>
</feature>
<evidence type="ECO:0000256" key="4">
    <source>
        <dbReference type="ARBA" id="ARBA00022989"/>
    </source>
</evidence>
<evidence type="ECO:0000256" key="1">
    <source>
        <dbReference type="ARBA" id="ARBA00004141"/>
    </source>
</evidence>
<dbReference type="SUPFAM" id="SSF161070">
    <property type="entry name" value="SNF-like"/>
    <property type="match status" value="1"/>
</dbReference>
<feature type="transmembrane region" description="Helical" evidence="7">
    <location>
        <begin position="186"/>
        <end position="204"/>
    </location>
</feature>
<evidence type="ECO:0000256" key="5">
    <source>
        <dbReference type="ARBA" id="ARBA00023136"/>
    </source>
</evidence>
<keyword evidence="2 6" id="KW-0813">Transport</keyword>
<dbReference type="CDD" id="cd10336">
    <property type="entry name" value="SLC6sbd_Tyt1-Like"/>
    <property type="match status" value="1"/>
</dbReference>
<evidence type="ECO:0000313" key="9">
    <source>
        <dbReference type="Proteomes" id="UP000325187"/>
    </source>
</evidence>
<keyword evidence="9" id="KW-1185">Reference proteome</keyword>
<keyword evidence="5 7" id="KW-0472">Membrane</keyword>
<keyword evidence="4 7" id="KW-1133">Transmembrane helix</keyword>
<evidence type="ECO:0000313" key="8">
    <source>
        <dbReference type="EMBL" id="GER00532.1"/>
    </source>
</evidence>
<dbReference type="NCBIfam" id="NF037979">
    <property type="entry name" value="Na_transp"/>
    <property type="match status" value="1"/>
</dbReference>
<dbReference type="PROSITE" id="PS50267">
    <property type="entry name" value="NA_NEUROTRAN_SYMP_3"/>
    <property type="match status" value="1"/>
</dbReference>
<dbReference type="AlphaFoldDB" id="A0A5A7MX61"/>
<feature type="transmembrane region" description="Helical" evidence="7">
    <location>
        <begin position="354"/>
        <end position="372"/>
    </location>
</feature>
<dbReference type="GO" id="GO:0016020">
    <property type="term" value="C:membrane"/>
    <property type="evidence" value="ECO:0007669"/>
    <property type="project" value="UniProtKB-SubCell"/>
</dbReference>
<accession>A0A5A7MX61</accession>
<protein>
    <recommendedName>
        <fullName evidence="6">Transporter</fullName>
    </recommendedName>
</protein>
<feature type="transmembrane region" description="Helical" evidence="7">
    <location>
        <begin position="228"/>
        <end position="249"/>
    </location>
</feature>